<accession>A0A0N1IWQ6</accession>
<dbReference type="OrthoDB" id="4274514at2"/>
<reference evidence="2 3" key="1">
    <citation type="submission" date="2015-08" db="EMBL/GenBank/DDBJ databases">
        <title>Draft genome sequence of cellulolytic and xylanolytic Paenibacillus sp. A59, isolated from a decaying forest soil from Patagonia, Argentina.</title>
        <authorList>
            <person name="Ghio S."/>
            <person name="Caceres A.M."/>
            <person name="Talia P."/>
            <person name="Grasso D."/>
            <person name="Campos E."/>
        </authorList>
    </citation>
    <scope>NUCLEOTIDE SEQUENCE [LARGE SCALE GENOMIC DNA]</scope>
    <source>
        <strain evidence="2 3">A59</strain>
    </source>
</reference>
<evidence type="ECO:0000313" key="2">
    <source>
        <dbReference type="EMBL" id="KOY16065.1"/>
    </source>
</evidence>
<dbReference type="PANTHER" id="PTHR33657">
    <property type="entry name" value="DOMAIN PROTEIN, PUTATIVE (AFU_ORTHOLOGUE AFUA_5G00600)-RELATED"/>
    <property type="match status" value="1"/>
</dbReference>
<dbReference type="PROSITE" id="PS51257">
    <property type="entry name" value="PROKAR_LIPOPROTEIN"/>
    <property type="match status" value="1"/>
</dbReference>
<dbReference type="PANTHER" id="PTHR33657:SF8">
    <property type="entry name" value="DOMAIN PROTEIN, PUTATIVE (AFU_ORTHOLOGUE AFUA_5G00600)-RELATED"/>
    <property type="match status" value="1"/>
</dbReference>
<dbReference type="Proteomes" id="UP000037688">
    <property type="component" value="Unassembled WGS sequence"/>
</dbReference>
<proteinExistence type="predicted"/>
<dbReference type="PATRIC" id="fig|1705561.3.peg.2445"/>
<dbReference type="EMBL" id="LITU01000056">
    <property type="protein sequence ID" value="KOY16065.1"/>
    <property type="molecule type" value="Genomic_DNA"/>
</dbReference>
<gene>
    <name evidence="2" type="ORF">AMS66_12715</name>
</gene>
<comment type="caution">
    <text evidence="2">The sequence shown here is derived from an EMBL/GenBank/DDBJ whole genome shotgun (WGS) entry which is preliminary data.</text>
</comment>
<feature type="chain" id="PRO_5038507451" evidence="1">
    <location>
        <begin position="22"/>
        <end position="238"/>
    </location>
</feature>
<dbReference type="Pfam" id="PF05630">
    <property type="entry name" value="NPP1"/>
    <property type="match status" value="1"/>
</dbReference>
<keyword evidence="3" id="KW-1185">Reference proteome</keyword>
<dbReference type="InterPro" id="IPR008701">
    <property type="entry name" value="NPP1"/>
</dbReference>
<sequence length="238" mass="25738">MKKLVLLLMVSLLSCISFVTAVEAAVINHDQVVGFQEVGPVTVTQIAAKRFQPYLKVYHGCVPFPAVDQQGNTNAGLQTSGASDGNCSSSTGQVYSRSAWHNGVWAIMYAWYFPKDSPSSGLGHRHDWEGIVVWVDNPAAQNPQILSIAYSGHGQFTNVAPSNTNLNGTNPLISYNSTWPLNHELGVTGTVGGMQPLIGWDDLTSAARNALNTTDFGSANVPLNDNNFTNNLIKAWFR</sequence>
<keyword evidence="1" id="KW-0732">Signal</keyword>
<evidence type="ECO:0000256" key="1">
    <source>
        <dbReference type="SAM" id="SignalP"/>
    </source>
</evidence>
<dbReference type="PIRSF" id="PIRSF029958">
    <property type="entry name" value="Necrosis-inducing_protein"/>
    <property type="match status" value="1"/>
</dbReference>
<evidence type="ECO:0000313" key="3">
    <source>
        <dbReference type="Proteomes" id="UP000037688"/>
    </source>
</evidence>
<protein>
    <submittedName>
        <fullName evidence="2">Necrosis and ethylene inducing protein</fullName>
    </submittedName>
</protein>
<organism evidence="2 3">
    <name type="scientific">Paenibacillus xylanivorans</name>
    <dbReference type="NCBI Taxonomy" id="1705561"/>
    <lineage>
        <taxon>Bacteria</taxon>
        <taxon>Bacillati</taxon>
        <taxon>Bacillota</taxon>
        <taxon>Bacilli</taxon>
        <taxon>Bacillales</taxon>
        <taxon>Paenibacillaceae</taxon>
        <taxon>Paenibacillus</taxon>
    </lineage>
</organism>
<name>A0A0N1IWQ6_9BACL</name>
<dbReference type="AlphaFoldDB" id="A0A0N1IWQ6"/>
<feature type="signal peptide" evidence="1">
    <location>
        <begin position="1"/>
        <end position="21"/>
    </location>
</feature>
<dbReference type="RefSeq" id="WP_053781158.1">
    <property type="nucleotide sequence ID" value="NZ_LITU01000056.1"/>
</dbReference>